<dbReference type="PRINTS" id="PR00318">
    <property type="entry name" value="GPROTEINA"/>
</dbReference>
<organism evidence="9 10">
    <name type="scientific">Neogobius melanostomus</name>
    <name type="common">round goby</name>
    <dbReference type="NCBI Taxonomy" id="47308"/>
    <lineage>
        <taxon>Eukaryota</taxon>
        <taxon>Metazoa</taxon>
        <taxon>Chordata</taxon>
        <taxon>Craniata</taxon>
        <taxon>Vertebrata</taxon>
        <taxon>Euteleostomi</taxon>
        <taxon>Actinopterygii</taxon>
        <taxon>Neopterygii</taxon>
        <taxon>Teleostei</taxon>
        <taxon>Neoteleostei</taxon>
        <taxon>Acanthomorphata</taxon>
        <taxon>Gobiaria</taxon>
        <taxon>Gobiiformes</taxon>
        <taxon>Gobioidei</taxon>
        <taxon>Gobiidae</taxon>
        <taxon>Benthophilinae</taxon>
        <taxon>Neogobiini</taxon>
        <taxon>Neogobius</taxon>
    </lineage>
</organism>
<feature type="signal peptide" evidence="8">
    <location>
        <begin position="1"/>
        <end position="24"/>
    </location>
</feature>
<dbReference type="Pfam" id="PF00503">
    <property type="entry name" value="G-alpha"/>
    <property type="match status" value="1"/>
</dbReference>
<feature type="binding site" evidence="6">
    <location>
        <begin position="60"/>
        <end position="65"/>
    </location>
    <ligand>
        <name>GTP</name>
        <dbReference type="ChEBI" id="CHEBI:37565"/>
    </ligand>
</feature>
<evidence type="ECO:0000256" key="5">
    <source>
        <dbReference type="ARBA" id="ARBA00023224"/>
    </source>
</evidence>
<reference evidence="9" key="2">
    <citation type="submission" date="2025-09" db="UniProtKB">
        <authorList>
            <consortium name="Ensembl"/>
        </authorList>
    </citation>
    <scope>IDENTIFICATION</scope>
</reference>
<dbReference type="InterPro" id="IPR011025">
    <property type="entry name" value="GproteinA_insert"/>
</dbReference>
<dbReference type="GO" id="GO:0001664">
    <property type="term" value="F:G protein-coupled receptor binding"/>
    <property type="evidence" value="ECO:0007669"/>
    <property type="project" value="TreeGrafter"/>
</dbReference>
<dbReference type="InterPro" id="IPR001019">
    <property type="entry name" value="Gprotein_alpha_su"/>
</dbReference>
<dbReference type="GO" id="GO:0046872">
    <property type="term" value="F:metal ion binding"/>
    <property type="evidence" value="ECO:0007669"/>
    <property type="project" value="UniProtKB-KW"/>
</dbReference>
<feature type="binding site" evidence="6">
    <location>
        <position position="338"/>
    </location>
    <ligand>
        <name>GTP</name>
        <dbReference type="ChEBI" id="CHEBI:37565"/>
    </ligand>
</feature>
<protein>
    <submittedName>
        <fullName evidence="9">Uncharacterized protein</fullName>
    </submittedName>
</protein>
<keyword evidence="8" id="KW-0732">Signal</keyword>
<dbReference type="Proteomes" id="UP000694523">
    <property type="component" value="Unplaced"/>
</dbReference>
<accession>A0A8C6WHP9</accession>
<evidence type="ECO:0000256" key="7">
    <source>
        <dbReference type="PIRSR" id="PIRSR601019-2"/>
    </source>
</evidence>
<dbReference type="PANTHER" id="PTHR10218:SF364">
    <property type="entry name" value="GUANINE NUCLEOTIDE-BINDING PROTEIN (G PROTEIN), Q POLYPEPTIDE"/>
    <property type="match status" value="1"/>
</dbReference>
<keyword evidence="5" id="KW-0807">Transducer</keyword>
<feature type="binding site" evidence="6">
    <location>
        <begin position="289"/>
        <end position="292"/>
    </location>
    <ligand>
        <name>GTP</name>
        <dbReference type="ChEBI" id="CHEBI:37565"/>
    </ligand>
</feature>
<dbReference type="SMART" id="SM00275">
    <property type="entry name" value="G_alpha"/>
    <property type="match status" value="1"/>
</dbReference>
<dbReference type="Gene3D" id="3.40.50.300">
    <property type="entry name" value="P-loop containing nucleotide triphosphate hydrolases"/>
    <property type="match status" value="1"/>
</dbReference>
<evidence type="ECO:0000313" key="9">
    <source>
        <dbReference type="Ensembl" id="ENSNMLP00000007756.1"/>
    </source>
</evidence>
<dbReference type="GO" id="GO:0005096">
    <property type="term" value="F:GTPase activator activity"/>
    <property type="evidence" value="ECO:0007669"/>
    <property type="project" value="TreeGrafter"/>
</dbReference>
<evidence type="ECO:0000256" key="4">
    <source>
        <dbReference type="ARBA" id="ARBA00023134"/>
    </source>
</evidence>
<keyword evidence="2 6" id="KW-0547">Nucleotide-binding</keyword>
<dbReference type="Ensembl" id="ENSNMLT00000008824.1">
    <property type="protein sequence ID" value="ENSNMLP00000007756.1"/>
    <property type="gene ID" value="ENSNMLG00000005110.1"/>
</dbReference>
<name>A0A8C6WHP9_9GOBI</name>
<dbReference type="FunFam" id="3.40.50.300:FF:000692">
    <property type="entry name" value="Guanine nucleotide-binding protein subunit alpha"/>
    <property type="match status" value="1"/>
</dbReference>
<dbReference type="GO" id="GO:0005834">
    <property type="term" value="C:heterotrimeric G-protein complex"/>
    <property type="evidence" value="ECO:0007669"/>
    <property type="project" value="TreeGrafter"/>
</dbReference>
<dbReference type="Gene3D" id="1.10.400.10">
    <property type="entry name" value="GI Alpha 1, domain 2-like"/>
    <property type="match status" value="1"/>
</dbReference>
<dbReference type="GO" id="GO:0005737">
    <property type="term" value="C:cytoplasm"/>
    <property type="evidence" value="ECO:0007669"/>
    <property type="project" value="TreeGrafter"/>
</dbReference>
<feature type="binding site" evidence="6">
    <location>
        <begin position="216"/>
        <end position="220"/>
    </location>
    <ligand>
        <name>GTP</name>
        <dbReference type="ChEBI" id="CHEBI:37565"/>
    </ligand>
</feature>
<sequence>ATHFLFSACFKSLLFVFIFEQVDIWTSFQLHFQFIPQLYPINCWAKTFQMWSLFSTGTGESGKSTFIKQMRIIHGKGYSEEDRKGFTRLIYQNIITAIQALADAMATLEINYVDNNNIALAHRLLQVETHMVSALEPWQVAAIKNVWNDHGVQNCYDRRREYQISDNAQYYLSDLDRLTAPSYVPTLQDILRVRVNTTGIIEYHFDLSNVIFRMVDVGGQRSERKKWIHCFEDVTSLVFLAALSEYDQVLEDTKEVRTTNNRLKESMALFRTILSYPWFEDSSTILFLNKTDLLEEKIPSFILYLTVNVCGDINFILQMYTNLHRGHEKRLYAHYTCATDTDNIKKVFKSVKDTVFRDAIDNITIL</sequence>
<evidence type="ECO:0000256" key="6">
    <source>
        <dbReference type="PIRSR" id="PIRSR601019-1"/>
    </source>
</evidence>
<dbReference type="GO" id="GO:0005525">
    <property type="term" value="F:GTP binding"/>
    <property type="evidence" value="ECO:0007669"/>
    <property type="project" value="UniProtKB-KW"/>
</dbReference>
<feature type="binding site" evidence="6">
    <location>
        <begin position="191"/>
        <end position="197"/>
    </location>
    <ligand>
        <name>GTP</name>
        <dbReference type="ChEBI" id="CHEBI:37565"/>
    </ligand>
</feature>
<dbReference type="SUPFAM" id="SSF47895">
    <property type="entry name" value="Transducin (alpha subunit), insertion domain"/>
    <property type="match status" value="1"/>
</dbReference>
<proteinExistence type="predicted"/>
<evidence type="ECO:0000313" key="10">
    <source>
        <dbReference type="Proteomes" id="UP000694523"/>
    </source>
</evidence>
<dbReference type="InterPro" id="IPR027417">
    <property type="entry name" value="P-loop_NTPase"/>
</dbReference>
<dbReference type="GO" id="GO:0007188">
    <property type="term" value="P:adenylate cyclase-modulating G protein-coupled receptor signaling pathway"/>
    <property type="evidence" value="ECO:0007669"/>
    <property type="project" value="TreeGrafter"/>
</dbReference>
<dbReference type="FunFam" id="1.10.400.10:FF:000002">
    <property type="entry name" value="guanine nucleotide-binding protein G(Q) subunit alpha"/>
    <property type="match status" value="1"/>
</dbReference>
<feature type="chain" id="PRO_5034330907" evidence="8">
    <location>
        <begin position="25"/>
        <end position="366"/>
    </location>
</feature>
<evidence type="ECO:0000256" key="8">
    <source>
        <dbReference type="SAM" id="SignalP"/>
    </source>
</evidence>
<feature type="binding site" evidence="7">
    <location>
        <position position="64"/>
    </location>
    <ligand>
        <name>Mg(2+)</name>
        <dbReference type="ChEBI" id="CHEBI:18420"/>
    </ligand>
</feature>
<dbReference type="PANTHER" id="PTHR10218">
    <property type="entry name" value="GTP-BINDING PROTEIN ALPHA SUBUNIT"/>
    <property type="match status" value="1"/>
</dbReference>
<dbReference type="PROSITE" id="PS51882">
    <property type="entry name" value="G_ALPHA"/>
    <property type="match status" value="1"/>
</dbReference>
<keyword evidence="1 7" id="KW-0479">Metal-binding</keyword>
<reference evidence="9" key="1">
    <citation type="submission" date="2025-08" db="UniProtKB">
        <authorList>
            <consortium name="Ensembl"/>
        </authorList>
    </citation>
    <scope>IDENTIFICATION</scope>
</reference>
<dbReference type="GO" id="GO:0031683">
    <property type="term" value="F:G-protein beta/gamma-subunit complex binding"/>
    <property type="evidence" value="ECO:0007669"/>
    <property type="project" value="InterPro"/>
</dbReference>
<keyword evidence="4 6" id="KW-0342">GTP-binding</keyword>
<evidence type="ECO:0000256" key="2">
    <source>
        <dbReference type="ARBA" id="ARBA00022741"/>
    </source>
</evidence>
<evidence type="ECO:0000256" key="3">
    <source>
        <dbReference type="ARBA" id="ARBA00022842"/>
    </source>
</evidence>
<dbReference type="CDD" id="cd00066">
    <property type="entry name" value="G-alpha"/>
    <property type="match status" value="1"/>
</dbReference>
<evidence type="ECO:0000256" key="1">
    <source>
        <dbReference type="ARBA" id="ARBA00022723"/>
    </source>
</evidence>
<dbReference type="GO" id="GO:0003924">
    <property type="term" value="F:GTPase activity"/>
    <property type="evidence" value="ECO:0007669"/>
    <property type="project" value="InterPro"/>
</dbReference>
<keyword evidence="3 7" id="KW-0460">Magnesium</keyword>
<feature type="binding site" evidence="7">
    <location>
        <position position="197"/>
    </location>
    <ligand>
        <name>Mg(2+)</name>
        <dbReference type="ChEBI" id="CHEBI:18420"/>
    </ligand>
</feature>
<dbReference type="SUPFAM" id="SSF52540">
    <property type="entry name" value="P-loop containing nucleoside triphosphate hydrolases"/>
    <property type="match status" value="1"/>
</dbReference>
<dbReference type="AlphaFoldDB" id="A0A8C6WHP9"/>
<keyword evidence="10" id="KW-1185">Reference proteome</keyword>